<comment type="catalytic activity">
    <reaction evidence="9">
        <text>(sulfur carrier)-H + L-cysteine = (sulfur carrier)-SH + L-alanine</text>
        <dbReference type="Rhea" id="RHEA:43892"/>
        <dbReference type="Rhea" id="RHEA-COMP:14737"/>
        <dbReference type="Rhea" id="RHEA-COMP:14739"/>
        <dbReference type="ChEBI" id="CHEBI:29917"/>
        <dbReference type="ChEBI" id="CHEBI:35235"/>
        <dbReference type="ChEBI" id="CHEBI:57972"/>
        <dbReference type="ChEBI" id="CHEBI:64428"/>
        <dbReference type="EC" id="2.8.1.7"/>
    </reaction>
</comment>
<dbReference type="Pfam" id="PF00266">
    <property type="entry name" value="Aminotran_5"/>
    <property type="match status" value="1"/>
</dbReference>
<dbReference type="OrthoDB" id="9808002at2"/>
<evidence type="ECO:0000313" key="12">
    <source>
        <dbReference type="EMBL" id="TQL32539.1"/>
    </source>
</evidence>
<comment type="similarity">
    <text evidence="2">Belongs to the class-V pyridoxal-phosphate-dependent aminotransferase family. NifS/IscS subfamily.</text>
</comment>
<evidence type="ECO:0000256" key="3">
    <source>
        <dbReference type="ARBA" id="ARBA00012239"/>
    </source>
</evidence>
<evidence type="ECO:0000256" key="9">
    <source>
        <dbReference type="ARBA" id="ARBA00050776"/>
    </source>
</evidence>
<dbReference type="SUPFAM" id="SSF53383">
    <property type="entry name" value="PLP-dependent transferases"/>
    <property type="match status" value="1"/>
</dbReference>
<dbReference type="PANTHER" id="PTHR11601">
    <property type="entry name" value="CYSTEINE DESULFURYLASE FAMILY MEMBER"/>
    <property type="match status" value="1"/>
</dbReference>
<gene>
    <name evidence="12" type="ORF">FB554_0665</name>
</gene>
<dbReference type="EMBL" id="VFOK01000001">
    <property type="protein sequence ID" value="TQL32539.1"/>
    <property type="molecule type" value="Genomic_DNA"/>
</dbReference>
<dbReference type="Proteomes" id="UP000318336">
    <property type="component" value="Unassembled WGS sequence"/>
</dbReference>
<dbReference type="GO" id="GO:0051536">
    <property type="term" value="F:iron-sulfur cluster binding"/>
    <property type="evidence" value="ECO:0007669"/>
    <property type="project" value="UniProtKB-KW"/>
</dbReference>
<protein>
    <recommendedName>
        <fullName evidence="3">cysteine desulfurase</fullName>
        <ecNumber evidence="3">2.8.1.7</ecNumber>
    </recommendedName>
</protein>
<evidence type="ECO:0000256" key="8">
    <source>
        <dbReference type="ARBA" id="ARBA00023014"/>
    </source>
</evidence>
<dbReference type="AlphaFoldDB" id="A0A542X9N2"/>
<dbReference type="PROSITE" id="PS00595">
    <property type="entry name" value="AA_TRANSFER_CLASS_5"/>
    <property type="match status" value="1"/>
</dbReference>
<evidence type="ECO:0000313" key="13">
    <source>
        <dbReference type="Proteomes" id="UP000318336"/>
    </source>
</evidence>
<evidence type="ECO:0000256" key="5">
    <source>
        <dbReference type="ARBA" id="ARBA00022723"/>
    </source>
</evidence>
<dbReference type="InterPro" id="IPR020578">
    <property type="entry name" value="Aminotrans_V_PyrdxlP_BS"/>
</dbReference>
<reference evidence="12 13" key="1">
    <citation type="submission" date="2019-06" db="EMBL/GenBank/DDBJ databases">
        <title>Sequencing the genomes of 1000 actinobacteria strains.</title>
        <authorList>
            <person name="Klenk H.-P."/>
        </authorList>
    </citation>
    <scope>NUCLEOTIDE SEQUENCE [LARGE SCALE GENOMIC DNA]</scope>
    <source>
        <strain evidence="12 13">DSM 24617</strain>
    </source>
</reference>
<evidence type="ECO:0000259" key="11">
    <source>
        <dbReference type="Pfam" id="PF00266"/>
    </source>
</evidence>
<dbReference type="PIRSF" id="PIRSF005572">
    <property type="entry name" value="NifS"/>
    <property type="match status" value="1"/>
</dbReference>
<keyword evidence="7" id="KW-0408">Iron</keyword>
<evidence type="ECO:0000256" key="2">
    <source>
        <dbReference type="ARBA" id="ARBA00006490"/>
    </source>
</evidence>
<keyword evidence="6" id="KW-0663">Pyridoxal phosphate</keyword>
<dbReference type="FunFam" id="3.40.640.10:FF:000084">
    <property type="entry name" value="IscS-like cysteine desulfurase"/>
    <property type="match status" value="1"/>
</dbReference>
<evidence type="ECO:0000256" key="10">
    <source>
        <dbReference type="RuleBase" id="RU004504"/>
    </source>
</evidence>
<dbReference type="InterPro" id="IPR016454">
    <property type="entry name" value="Cysteine_dSase"/>
</dbReference>
<evidence type="ECO:0000256" key="4">
    <source>
        <dbReference type="ARBA" id="ARBA00022679"/>
    </source>
</evidence>
<dbReference type="InterPro" id="IPR015421">
    <property type="entry name" value="PyrdxlP-dep_Trfase_major"/>
</dbReference>
<comment type="caution">
    <text evidence="12">The sequence shown here is derived from an EMBL/GenBank/DDBJ whole genome shotgun (WGS) entry which is preliminary data.</text>
</comment>
<keyword evidence="8" id="KW-0411">Iron-sulfur</keyword>
<accession>A0A542X9N2</accession>
<evidence type="ECO:0000256" key="7">
    <source>
        <dbReference type="ARBA" id="ARBA00023004"/>
    </source>
</evidence>
<organism evidence="12 13">
    <name type="scientific">Barrientosiimonas humi</name>
    <dbReference type="NCBI Taxonomy" id="999931"/>
    <lineage>
        <taxon>Bacteria</taxon>
        <taxon>Bacillati</taxon>
        <taxon>Actinomycetota</taxon>
        <taxon>Actinomycetes</taxon>
        <taxon>Micrococcales</taxon>
        <taxon>Dermacoccaceae</taxon>
        <taxon>Barrientosiimonas</taxon>
    </lineage>
</organism>
<keyword evidence="13" id="KW-1185">Reference proteome</keyword>
<proteinExistence type="inferred from homology"/>
<dbReference type="PANTHER" id="PTHR11601:SF34">
    <property type="entry name" value="CYSTEINE DESULFURASE"/>
    <property type="match status" value="1"/>
</dbReference>
<dbReference type="Gene3D" id="1.10.260.50">
    <property type="match status" value="1"/>
</dbReference>
<evidence type="ECO:0000256" key="6">
    <source>
        <dbReference type="ARBA" id="ARBA00022898"/>
    </source>
</evidence>
<sequence length="399" mass="40863">MPSQPVYLDHAATTAVLPDVVAEVSAQLSTLGNASSLHAQGRAVRRVVEESRERIATALDARPSEVVFTSGGTESDNIAVLGAHRARRGADPARDRLVVSTVEHHAVLDAVEHLVKHEGARVTWLEVDETGRVDPAALTDALTGGDVTVASVMWANNEVGTVQPVAELASAAHAAGVPLHTDAVQAVGQVPVSFASSGVDLLSITGHKLGGPVGVGALLARRDATVEPLSYGGGQERQLRSGTLNAPGIAGLALAVERAVAEQEQHARRLAALRDRLVAGALALDLGITVSGAYAPGEVTRRLPGNAHLVVPGCEGDSLLYLLDAAGVAASTGSACTAGVPQPSHVLLAMGLPEQAARGALRLTLGHPSTEADVDRFLQVLPGAVERARKASSASRGAS</sequence>
<comment type="cofactor">
    <cofactor evidence="1 10">
        <name>pyridoxal 5'-phosphate</name>
        <dbReference type="ChEBI" id="CHEBI:597326"/>
    </cofactor>
</comment>
<keyword evidence="5" id="KW-0479">Metal-binding</keyword>
<dbReference type="Gene3D" id="3.90.1150.10">
    <property type="entry name" value="Aspartate Aminotransferase, domain 1"/>
    <property type="match status" value="1"/>
</dbReference>
<dbReference type="EC" id="2.8.1.7" evidence="3"/>
<evidence type="ECO:0000256" key="1">
    <source>
        <dbReference type="ARBA" id="ARBA00001933"/>
    </source>
</evidence>
<dbReference type="InterPro" id="IPR000192">
    <property type="entry name" value="Aminotrans_V_dom"/>
</dbReference>
<keyword evidence="4" id="KW-0808">Transferase</keyword>
<dbReference type="RefSeq" id="WP_142004619.1">
    <property type="nucleotide sequence ID" value="NZ_CAJTBP010000001.1"/>
</dbReference>
<dbReference type="Gene3D" id="3.40.640.10">
    <property type="entry name" value="Type I PLP-dependent aspartate aminotransferase-like (Major domain)"/>
    <property type="match status" value="1"/>
</dbReference>
<dbReference type="InterPro" id="IPR015422">
    <property type="entry name" value="PyrdxlP-dep_Trfase_small"/>
</dbReference>
<name>A0A542X9N2_9MICO</name>
<dbReference type="InterPro" id="IPR015424">
    <property type="entry name" value="PyrdxlP-dep_Trfase"/>
</dbReference>
<feature type="domain" description="Aminotransferase class V" evidence="11">
    <location>
        <begin position="6"/>
        <end position="377"/>
    </location>
</feature>
<dbReference type="GO" id="GO:0046872">
    <property type="term" value="F:metal ion binding"/>
    <property type="evidence" value="ECO:0007669"/>
    <property type="project" value="UniProtKB-KW"/>
</dbReference>
<dbReference type="GO" id="GO:0031071">
    <property type="term" value="F:cysteine desulfurase activity"/>
    <property type="evidence" value="ECO:0007669"/>
    <property type="project" value="UniProtKB-EC"/>
</dbReference>